<gene>
    <name evidence="1" type="ORF">DEA8626_02794</name>
</gene>
<protein>
    <submittedName>
        <fullName evidence="1">Uncharacterized protein</fullName>
    </submittedName>
</protein>
<dbReference type="AlphaFoldDB" id="A0A2R8BK20"/>
<reference evidence="1 2" key="1">
    <citation type="submission" date="2018-03" db="EMBL/GenBank/DDBJ databases">
        <authorList>
            <person name="Keele B.F."/>
        </authorList>
    </citation>
    <scope>NUCLEOTIDE SEQUENCE [LARGE SCALE GENOMIC DNA]</scope>
    <source>
        <strain evidence="1 2">CECT 8626</strain>
    </source>
</reference>
<dbReference type="EMBL" id="OMOQ01000002">
    <property type="protein sequence ID" value="SPH23725.1"/>
    <property type="molecule type" value="Genomic_DNA"/>
</dbReference>
<sequence>MAMRYSHVPPGGGQKYDWSADHTFVKVSAGITGDQYSLLEDKCDILNIGPVPDQPQSES</sequence>
<dbReference type="Proteomes" id="UP000244924">
    <property type="component" value="Unassembled WGS sequence"/>
</dbReference>
<accession>A0A2R8BK20</accession>
<evidence type="ECO:0000313" key="2">
    <source>
        <dbReference type="Proteomes" id="UP000244924"/>
    </source>
</evidence>
<dbReference type="RefSeq" id="WP_108853813.1">
    <property type="nucleotide sequence ID" value="NZ_OMOQ01000002.1"/>
</dbReference>
<keyword evidence="2" id="KW-1185">Reference proteome</keyword>
<name>A0A2R8BK20_9RHOB</name>
<organism evidence="1 2">
    <name type="scientific">Albidovulum aquaemixtae</name>
    <dbReference type="NCBI Taxonomy" id="1542388"/>
    <lineage>
        <taxon>Bacteria</taxon>
        <taxon>Pseudomonadati</taxon>
        <taxon>Pseudomonadota</taxon>
        <taxon>Alphaproteobacteria</taxon>
        <taxon>Rhodobacterales</taxon>
        <taxon>Paracoccaceae</taxon>
        <taxon>Albidovulum</taxon>
    </lineage>
</organism>
<evidence type="ECO:0000313" key="1">
    <source>
        <dbReference type="EMBL" id="SPH23725.1"/>
    </source>
</evidence>
<proteinExistence type="predicted"/>
<dbReference type="OrthoDB" id="9798709at2"/>